<protein>
    <submittedName>
        <fullName evidence="4">ATP-binding protein</fullName>
    </submittedName>
</protein>
<dbReference type="RefSeq" id="WP_040720754.1">
    <property type="nucleotide sequence ID" value="NZ_CAWPHS010000078.1"/>
</dbReference>
<gene>
    <name evidence="4" type="ORF">HGA07_11315</name>
</gene>
<dbReference type="PANTHER" id="PTHR35526:SF3">
    <property type="entry name" value="ANTI-SIGMA-F FACTOR RSBW"/>
    <property type="match status" value="1"/>
</dbReference>
<dbReference type="CDD" id="cd16936">
    <property type="entry name" value="HATPase_RsbW-like"/>
    <property type="match status" value="1"/>
</dbReference>
<evidence type="ECO:0000259" key="3">
    <source>
        <dbReference type="Pfam" id="PF13581"/>
    </source>
</evidence>
<comment type="caution">
    <text evidence="4">The sequence shown here is derived from an EMBL/GenBank/DDBJ whole genome shotgun (WGS) entry which is preliminary data.</text>
</comment>
<dbReference type="Pfam" id="PF13581">
    <property type="entry name" value="HATPase_c_2"/>
    <property type="match status" value="1"/>
</dbReference>
<keyword evidence="5" id="KW-1185">Reference proteome</keyword>
<dbReference type="EMBL" id="JAAXPE010000008">
    <property type="protein sequence ID" value="NKY86212.1"/>
    <property type="molecule type" value="Genomic_DNA"/>
</dbReference>
<feature type="domain" description="Histidine kinase/HSP90-like ATPase" evidence="3">
    <location>
        <begin position="55"/>
        <end position="166"/>
    </location>
</feature>
<sequence>MARVKGGIADVETIIGCDRSEGMSGFRDPPDDPAGGYERREPRSLVEPFEANFLSEAGRISEVRHELREWLQRGGLGADQVYDVLLAVDEACTNAVEHGYREGPGMVGLRGEITGTDLYLSIVDHGSWERRTEAPDPVRGRGLSIMRALITDVDITTGPDGTRVDLHTEIAVPATNSEADVEDR</sequence>
<keyword evidence="4" id="KW-0067">ATP-binding</keyword>
<proteinExistence type="predicted"/>
<dbReference type="InterPro" id="IPR003594">
    <property type="entry name" value="HATPase_dom"/>
</dbReference>
<dbReference type="Gene3D" id="3.30.565.10">
    <property type="entry name" value="Histidine kinase-like ATPase, C-terminal domain"/>
    <property type="match status" value="1"/>
</dbReference>
<accession>A0A7X6RHI0</accession>
<keyword evidence="1" id="KW-0418">Kinase</keyword>
<organism evidence="4 5">
    <name type="scientific">Nocardia veterana</name>
    <dbReference type="NCBI Taxonomy" id="132249"/>
    <lineage>
        <taxon>Bacteria</taxon>
        <taxon>Bacillati</taxon>
        <taxon>Actinomycetota</taxon>
        <taxon>Actinomycetes</taxon>
        <taxon>Mycobacteriales</taxon>
        <taxon>Nocardiaceae</taxon>
        <taxon>Nocardia</taxon>
    </lineage>
</organism>
<dbReference type="GO" id="GO:0004674">
    <property type="term" value="F:protein serine/threonine kinase activity"/>
    <property type="evidence" value="ECO:0007669"/>
    <property type="project" value="UniProtKB-KW"/>
</dbReference>
<feature type="region of interest" description="Disordered" evidence="2">
    <location>
        <begin position="19"/>
        <end position="39"/>
    </location>
</feature>
<dbReference type="PANTHER" id="PTHR35526">
    <property type="entry name" value="ANTI-SIGMA-F FACTOR RSBW-RELATED"/>
    <property type="match status" value="1"/>
</dbReference>
<reference evidence="4 5" key="1">
    <citation type="submission" date="2020-04" db="EMBL/GenBank/DDBJ databases">
        <title>MicrobeNet Type strains.</title>
        <authorList>
            <person name="Nicholson A.C."/>
        </authorList>
    </citation>
    <scope>NUCLEOTIDE SEQUENCE [LARGE SCALE GENOMIC DNA]</scope>
    <source>
        <strain evidence="4 5">DSM 44445</strain>
    </source>
</reference>
<keyword evidence="4" id="KW-0547">Nucleotide-binding</keyword>
<evidence type="ECO:0000313" key="5">
    <source>
        <dbReference type="Proteomes" id="UP000523447"/>
    </source>
</evidence>
<evidence type="ECO:0000256" key="1">
    <source>
        <dbReference type="ARBA" id="ARBA00022527"/>
    </source>
</evidence>
<dbReference type="SUPFAM" id="SSF55874">
    <property type="entry name" value="ATPase domain of HSP90 chaperone/DNA topoisomerase II/histidine kinase"/>
    <property type="match status" value="1"/>
</dbReference>
<dbReference type="AlphaFoldDB" id="A0A7X6RHI0"/>
<dbReference type="InterPro" id="IPR050267">
    <property type="entry name" value="Anti-sigma-factor_SerPK"/>
</dbReference>
<dbReference type="Proteomes" id="UP000523447">
    <property type="component" value="Unassembled WGS sequence"/>
</dbReference>
<evidence type="ECO:0000313" key="4">
    <source>
        <dbReference type="EMBL" id="NKY86212.1"/>
    </source>
</evidence>
<keyword evidence="1" id="KW-0723">Serine/threonine-protein kinase</keyword>
<dbReference type="InterPro" id="IPR036890">
    <property type="entry name" value="HATPase_C_sf"/>
</dbReference>
<name>A0A7X6RHI0_9NOCA</name>
<dbReference type="GO" id="GO:0005524">
    <property type="term" value="F:ATP binding"/>
    <property type="evidence" value="ECO:0007669"/>
    <property type="project" value="UniProtKB-KW"/>
</dbReference>
<evidence type="ECO:0000256" key="2">
    <source>
        <dbReference type="SAM" id="MobiDB-lite"/>
    </source>
</evidence>
<keyword evidence="1" id="KW-0808">Transferase</keyword>